<evidence type="ECO:0000313" key="2">
    <source>
        <dbReference type="Proteomes" id="UP000621510"/>
    </source>
</evidence>
<name>A0ABS1PQE2_9ACTN</name>
<organism evidence="1 2">
    <name type="scientific">Streptomyces endocoffeicus</name>
    <dbReference type="NCBI Taxonomy" id="2898945"/>
    <lineage>
        <taxon>Bacteria</taxon>
        <taxon>Bacillati</taxon>
        <taxon>Actinomycetota</taxon>
        <taxon>Actinomycetes</taxon>
        <taxon>Kitasatosporales</taxon>
        <taxon>Streptomycetaceae</taxon>
        <taxon>Streptomyces</taxon>
    </lineage>
</organism>
<accession>A0ABS1PQE2</accession>
<protein>
    <submittedName>
        <fullName evidence="1">Uncharacterized protein</fullName>
    </submittedName>
</protein>
<reference evidence="1 2" key="1">
    <citation type="submission" date="2021-01" db="EMBL/GenBank/DDBJ databases">
        <title>WGS of actinomycetes isolated from Thailand.</title>
        <authorList>
            <person name="Thawai C."/>
        </authorList>
    </citation>
    <scope>NUCLEOTIDE SEQUENCE [LARGE SCALE GENOMIC DNA]</scope>
    <source>
        <strain evidence="1 2">CA3R110</strain>
    </source>
</reference>
<evidence type="ECO:0000313" key="1">
    <source>
        <dbReference type="EMBL" id="MBL1113981.1"/>
    </source>
</evidence>
<gene>
    <name evidence="1" type="ORF">JK364_16500</name>
</gene>
<keyword evidence="2" id="KW-1185">Reference proteome</keyword>
<dbReference type="RefSeq" id="WP_201851820.1">
    <property type="nucleotide sequence ID" value="NZ_JAERRG010000005.1"/>
</dbReference>
<dbReference type="Proteomes" id="UP000621510">
    <property type="component" value="Unassembled WGS sequence"/>
</dbReference>
<proteinExistence type="predicted"/>
<comment type="caution">
    <text evidence="1">The sequence shown here is derived from an EMBL/GenBank/DDBJ whole genome shotgun (WGS) entry which is preliminary data.</text>
</comment>
<sequence>MRHRRQAPAERAVLIVFRAACPGPPLSANVVLRALAVHPFLARTPTP</sequence>
<dbReference type="EMBL" id="JAERRG010000005">
    <property type="protein sequence ID" value="MBL1113981.1"/>
    <property type="molecule type" value="Genomic_DNA"/>
</dbReference>